<gene>
    <name evidence="2" type="ORF">LCGC14_3110990</name>
</gene>
<dbReference type="NCBIfam" id="NF040570">
    <property type="entry name" value="guided_TnpB"/>
    <property type="match status" value="1"/>
</dbReference>
<dbReference type="InterPro" id="IPR021027">
    <property type="entry name" value="Transposase_put_HTH"/>
</dbReference>
<comment type="caution">
    <text evidence="2">The sequence shown here is derived from an EMBL/GenBank/DDBJ whole genome shotgun (WGS) entry which is preliminary data.</text>
</comment>
<protein>
    <recommendedName>
        <fullName evidence="1">Transposase putative helix-turn-helix domain-containing protein</fullName>
    </recommendedName>
</protein>
<reference evidence="2" key="1">
    <citation type="journal article" date="2015" name="Nature">
        <title>Complex archaea that bridge the gap between prokaryotes and eukaryotes.</title>
        <authorList>
            <person name="Spang A."/>
            <person name="Saw J.H."/>
            <person name="Jorgensen S.L."/>
            <person name="Zaremba-Niedzwiedzka K."/>
            <person name="Martijn J."/>
            <person name="Lind A.E."/>
            <person name="van Eijk R."/>
            <person name="Schleper C."/>
            <person name="Guy L."/>
            <person name="Ettema T.J."/>
        </authorList>
    </citation>
    <scope>NUCLEOTIDE SEQUENCE</scope>
</reference>
<dbReference type="AlphaFoldDB" id="A0A0F8WTY2"/>
<sequence>MTLKAFKFRLVPNKQQQILLTKNLGCCRFLYNQMLNERQEKHKNSDISNTKTEKQYKEEFKFLREVESSSLQQTRIDLTQAYKNFFRKIKQKQKVSLKFKSRRNPKQSIRIVNNNSNIRVENNYIKLPKIRFIKFKKSREITGKIKSVTITKNILNRYYISVLCETEIEKLPELDTKIGINLG</sequence>
<name>A0A0F8WTY2_9ZZZZ</name>
<evidence type="ECO:0000259" key="1">
    <source>
        <dbReference type="Pfam" id="PF12323"/>
    </source>
</evidence>
<proteinExistence type="predicted"/>
<feature type="domain" description="Transposase putative helix-turn-helix" evidence="1">
    <location>
        <begin position="1"/>
        <end position="44"/>
    </location>
</feature>
<feature type="non-terminal residue" evidence="2">
    <location>
        <position position="183"/>
    </location>
</feature>
<dbReference type="Pfam" id="PF12323">
    <property type="entry name" value="HTH_OrfB_IS605"/>
    <property type="match status" value="1"/>
</dbReference>
<accession>A0A0F8WTY2</accession>
<dbReference type="EMBL" id="LAZR01067313">
    <property type="protein sequence ID" value="KKK51835.1"/>
    <property type="molecule type" value="Genomic_DNA"/>
</dbReference>
<organism evidence="2">
    <name type="scientific">marine sediment metagenome</name>
    <dbReference type="NCBI Taxonomy" id="412755"/>
    <lineage>
        <taxon>unclassified sequences</taxon>
        <taxon>metagenomes</taxon>
        <taxon>ecological metagenomes</taxon>
    </lineage>
</organism>
<evidence type="ECO:0000313" key="2">
    <source>
        <dbReference type="EMBL" id="KKK51835.1"/>
    </source>
</evidence>